<evidence type="ECO:0000313" key="1">
    <source>
        <dbReference type="EMBL" id="TCB95580.1"/>
    </source>
</evidence>
<reference evidence="1 2" key="1">
    <citation type="submission" date="2019-02" db="EMBL/GenBank/DDBJ databases">
        <title>Jishengella sp. nov., isolated from a root of Zingiber montanum.</title>
        <authorList>
            <person name="Kuncharoen N."/>
            <person name="Kudo T."/>
            <person name="Masahiro Y."/>
            <person name="Ohkuma M."/>
            <person name="Tanasupawat S."/>
        </authorList>
    </citation>
    <scope>NUCLEOTIDE SEQUENCE [LARGE SCALE GENOMIC DNA]</scope>
    <source>
        <strain evidence="1 2">PLAI 1-1</strain>
    </source>
</reference>
<dbReference type="EMBL" id="SJJR01000013">
    <property type="protein sequence ID" value="TCB95580.1"/>
    <property type="molecule type" value="Genomic_DNA"/>
</dbReference>
<accession>A0A4R0GEB7</accession>
<sequence>MSIGEVKAALSAAVNAARAGQGVFDRAVAKAEAATTAAEAVFHGSRHEEVAATRQALVAARAEVEPTRRRFDATMHRTAEYLTRLG</sequence>
<comment type="caution">
    <text evidence="1">The sequence shown here is derived from an EMBL/GenBank/DDBJ whole genome shotgun (WGS) entry which is preliminary data.</text>
</comment>
<proteinExistence type="predicted"/>
<protein>
    <submittedName>
        <fullName evidence="1">Uncharacterized protein</fullName>
    </submittedName>
</protein>
<gene>
    <name evidence="1" type="ORF">E0H26_19145</name>
</gene>
<dbReference type="Proteomes" id="UP000292274">
    <property type="component" value="Unassembled WGS sequence"/>
</dbReference>
<evidence type="ECO:0000313" key="2">
    <source>
        <dbReference type="Proteomes" id="UP000292274"/>
    </source>
</evidence>
<organism evidence="1 2">
    <name type="scientific">Micromonospora zingiberis</name>
    <dbReference type="NCBI Taxonomy" id="2053011"/>
    <lineage>
        <taxon>Bacteria</taxon>
        <taxon>Bacillati</taxon>
        <taxon>Actinomycetota</taxon>
        <taxon>Actinomycetes</taxon>
        <taxon>Micromonosporales</taxon>
        <taxon>Micromonosporaceae</taxon>
        <taxon>Micromonospora</taxon>
    </lineage>
</organism>
<dbReference type="AlphaFoldDB" id="A0A4R0GEB7"/>
<name>A0A4R0GEB7_9ACTN</name>
<keyword evidence="2" id="KW-1185">Reference proteome</keyword>
<dbReference type="RefSeq" id="WP_131305453.1">
    <property type="nucleotide sequence ID" value="NZ_SJJR01000013.1"/>
</dbReference>